<keyword evidence="4 6" id="KW-1133">Transmembrane helix</keyword>
<comment type="caution">
    <text evidence="7">The sequence shown here is derived from an EMBL/GenBank/DDBJ whole genome shotgun (WGS) entry which is preliminary data.</text>
</comment>
<proteinExistence type="predicted"/>
<keyword evidence="3 6" id="KW-0812">Transmembrane</keyword>
<evidence type="ECO:0000313" key="8">
    <source>
        <dbReference type="Proteomes" id="UP000254134"/>
    </source>
</evidence>
<evidence type="ECO:0000256" key="3">
    <source>
        <dbReference type="ARBA" id="ARBA00022692"/>
    </source>
</evidence>
<gene>
    <name evidence="7" type="ORF">Gocc_1268</name>
</gene>
<accession>A0A7M2YZF5</accession>
<evidence type="ECO:0000256" key="1">
    <source>
        <dbReference type="ARBA" id="ARBA00004651"/>
    </source>
</evidence>
<keyword evidence="5 6" id="KW-0472">Membrane</keyword>
<evidence type="ECO:0000256" key="5">
    <source>
        <dbReference type="ARBA" id="ARBA00023136"/>
    </source>
</evidence>
<dbReference type="GO" id="GO:0005886">
    <property type="term" value="C:plasma membrane"/>
    <property type="evidence" value="ECO:0007669"/>
    <property type="project" value="UniProtKB-SubCell"/>
</dbReference>
<dbReference type="EMBL" id="QQZY01000002">
    <property type="protein sequence ID" value="RDI75470.1"/>
    <property type="molecule type" value="Genomic_DNA"/>
</dbReference>
<evidence type="ECO:0000256" key="4">
    <source>
        <dbReference type="ARBA" id="ARBA00022989"/>
    </source>
</evidence>
<feature type="transmembrane region" description="Helical" evidence="6">
    <location>
        <begin position="116"/>
        <end position="142"/>
    </location>
</feature>
<dbReference type="PANTHER" id="PTHR40277">
    <property type="entry name" value="BLL5419 PROTEIN"/>
    <property type="match status" value="1"/>
</dbReference>
<comment type="subcellular location">
    <subcellularLocation>
        <location evidence="1">Cell membrane</location>
        <topology evidence="1">Multi-pass membrane protein</topology>
    </subcellularLocation>
</comment>
<reference evidence="8" key="2">
    <citation type="journal article" date="2019" name="MicrobiologyOpen">
        <title>High-quality draft genome sequence of Gaiella occulta isolated from a 150 meter deep mineral water borehole and comparison with the genome sequences of other deep-branching lineages of the phylum Actinobacteria.</title>
        <authorList>
            <person name="Severino R."/>
            <person name="Froufe H.J.C."/>
            <person name="Barroso C."/>
            <person name="Albuquerque L."/>
            <person name="Lobo-da-Cunha A."/>
            <person name="da Costa M.S."/>
            <person name="Egas C."/>
        </authorList>
    </citation>
    <scope>NUCLEOTIDE SEQUENCE [LARGE SCALE GENOMIC DNA]</scope>
    <source>
        <strain evidence="8">F2-233</strain>
    </source>
</reference>
<feature type="transmembrane region" description="Helical" evidence="6">
    <location>
        <begin position="154"/>
        <end position="176"/>
    </location>
</feature>
<evidence type="ECO:0000313" key="7">
    <source>
        <dbReference type="EMBL" id="RDI75470.1"/>
    </source>
</evidence>
<feature type="transmembrane region" description="Helical" evidence="6">
    <location>
        <begin position="47"/>
        <end position="67"/>
    </location>
</feature>
<dbReference type="AlphaFoldDB" id="A0A7M2YZF5"/>
<dbReference type="InterPro" id="IPR022791">
    <property type="entry name" value="L-PG_synthase/AglD"/>
</dbReference>
<sequence>MRSHYSTRHMVTAGLSLAVLAGLCASPSLLGGRVGSAIAGLGAASPAWLWAAGLAFAGTSVCGALAWRAALRAAGTPLGIADAGARYGIGCGLNAVAPAHIGSAVRIALFGRVSAGGCWTVGGAAAAVGVTRIVWLGALVAIGSAAGVLPAWPLFAAGAVVVAAAAAACTARRVALPRRLDQILVAFRALASSPRDLAVVAAWALLGAATKVAAAAAIVAALGIDHPLRAALILVPAVELAAVMPLTPGNVGVASAAVALALGAQGIGSGTALSVGIAFAAVELLTAVAVGLAGGLLLSGRLCRPYVRLAAAGAASLGLAAAFGATVLPPVV</sequence>
<organism evidence="7 8">
    <name type="scientific">Gaiella occulta</name>
    <dbReference type="NCBI Taxonomy" id="1002870"/>
    <lineage>
        <taxon>Bacteria</taxon>
        <taxon>Bacillati</taxon>
        <taxon>Actinomycetota</taxon>
        <taxon>Thermoleophilia</taxon>
        <taxon>Gaiellales</taxon>
        <taxon>Gaiellaceae</taxon>
        <taxon>Gaiella</taxon>
    </lineage>
</organism>
<dbReference type="Proteomes" id="UP000254134">
    <property type="component" value="Unassembled WGS sequence"/>
</dbReference>
<dbReference type="PANTHER" id="PTHR40277:SF1">
    <property type="entry name" value="BLL5419 PROTEIN"/>
    <property type="match status" value="1"/>
</dbReference>
<reference evidence="7 8" key="1">
    <citation type="submission" date="2018-07" db="EMBL/GenBank/DDBJ databases">
        <title>High-quality-draft genome sequence of Gaiella occulta.</title>
        <authorList>
            <person name="Severino R."/>
            <person name="Froufe H.J.C."/>
            <person name="Rainey F.A."/>
            <person name="Barroso C."/>
            <person name="Albuquerque L."/>
            <person name="Lobo-Da-Cunha A."/>
            <person name="Da Costa M.S."/>
            <person name="Egas C."/>
        </authorList>
    </citation>
    <scope>NUCLEOTIDE SEQUENCE [LARGE SCALE GENOMIC DNA]</scope>
    <source>
        <strain evidence="7 8">F2-233</strain>
    </source>
</reference>
<feature type="transmembrane region" description="Helical" evidence="6">
    <location>
        <begin position="197"/>
        <end position="222"/>
    </location>
</feature>
<protein>
    <submittedName>
        <fullName evidence="7">Uncharacterized protein</fullName>
    </submittedName>
</protein>
<keyword evidence="8" id="KW-1185">Reference proteome</keyword>
<keyword evidence="2" id="KW-1003">Cell membrane</keyword>
<feature type="transmembrane region" description="Helical" evidence="6">
    <location>
        <begin position="306"/>
        <end position="328"/>
    </location>
</feature>
<feature type="transmembrane region" description="Helical" evidence="6">
    <location>
        <begin position="277"/>
        <end position="299"/>
    </location>
</feature>
<evidence type="ECO:0000256" key="6">
    <source>
        <dbReference type="SAM" id="Phobius"/>
    </source>
</evidence>
<dbReference type="Pfam" id="PF03706">
    <property type="entry name" value="LPG_synthase_TM"/>
    <property type="match status" value="1"/>
</dbReference>
<name>A0A7M2YZF5_9ACTN</name>
<evidence type="ECO:0000256" key="2">
    <source>
        <dbReference type="ARBA" id="ARBA00022475"/>
    </source>
</evidence>